<evidence type="ECO:0000313" key="1">
    <source>
        <dbReference type="EMBL" id="OYR30770.1"/>
    </source>
</evidence>
<comment type="caution">
    <text evidence="1">The sequence shown here is derived from an EMBL/GenBank/DDBJ whole genome shotgun (WGS) entry which is preliminary data.</text>
</comment>
<organism evidence="1 2">
    <name type="scientific">Brucella pseudogrignonensis</name>
    <dbReference type="NCBI Taxonomy" id="419475"/>
    <lineage>
        <taxon>Bacteria</taxon>
        <taxon>Pseudomonadati</taxon>
        <taxon>Pseudomonadota</taxon>
        <taxon>Alphaproteobacteria</taxon>
        <taxon>Hyphomicrobiales</taxon>
        <taxon>Brucellaceae</taxon>
        <taxon>Brucella/Ochrobactrum group</taxon>
        <taxon>Brucella</taxon>
    </lineage>
</organism>
<reference evidence="1 2" key="1">
    <citation type="submission" date="2017-07" db="EMBL/GenBank/DDBJ databases">
        <title>Phylogenetic study on the rhizospheric bacterium Ochrobactrum sp. A44.</title>
        <authorList>
            <person name="Krzyzanowska D.M."/>
            <person name="Ossowicki A."/>
            <person name="Rajewska M."/>
            <person name="Maciag T."/>
            <person name="Kaczynski Z."/>
            <person name="Czerwicka M."/>
            <person name="Jafra S."/>
        </authorList>
    </citation>
    <scope>NUCLEOTIDE SEQUENCE [LARGE SCALE GENOMIC DNA]</scope>
    <source>
        <strain evidence="1 2">CCUG 30717</strain>
    </source>
</reference>
<sequence>MTKAPHENAGLLLLSWGVSRQTLRAAFTVKPVNWLSYGSALLHSCRFLGFRAKLLL</sequence>
<evidence type="ECO:0000313" key="2">
    <source>
        <dbReference type="Proteomes" id="UP000216188"/>
    </source>
</evidence>
<dbReference type="AlphaFoldDB" id="A0A256GV22"/>
<dbReference type="EMBL" id="NNRM01000003">
    <property type="protein sequence ID" value="OYR30770.1"/>
    <property type="molecule type" value="Genomic_DNA"/>
</dbReference>
<keyword evidence="2" id="KW-1185">Reference proteome</keyword>
<dbReference type="Proteomes" id="UP000216188">
    <property type="component" value="Unassembled WGS sequence"/>
</dbReference>
<proteinExistence type="predicted"/>
<protein>
    <submittedName>
        <fullName evidence="1">Uncharacterized protein</fullName>
    </submittedName>
</protein>
<gene>
    <name evidence="1" type="ORF">CEV34_0235</name>
</gene>
<accession>A0A256GV22</accession>
<name>A0A256GV22_9HYPH</name>